<dbReference type="OrthoDB" id="2017974at2759"/>
<evidence type="ECO:0000313" key="3">
    <source>
        <dbReference type="EMBL" id="OAG37376.1"/>
    </source>
</evidence>
<sequence length="798" mass="89351">MAHPITGDRRLPHLTSSPPCGGGSAQTAIAADSRIRKQYPPSRTRSHQQHDSPSPRIKKEPSECLQQLSLADSVRPSHGTNDTRPAKRPAIEQEWHPSKIGPGSASPAYSPGRHDHDYAHIHSPPPDSSSAGGYPSAHQTPVSSPRGVSHFATLARQNNRARGYHPEPEGKYFDPRPTSGHSSQGDYSADGDIKPLLQPETRPISQEQLVNEVKGIYAGLVMVEKKCVEICAQQAQTTNKLSNEQWQALIALHRTLLHEHHDFFLASQHPTASPALQRLPTKYAMPARMWRHGIHSFLELLRHRLPHSLEHMLSFVYLAYQMMGLLMESVPAFHETWIECLGDLARYRMAIEEADLRDRETWSNVARMWYQKAADRSPDTGRIQHHLAVLARPNIVCQLFYYSKALISVNPFPNARDSIMLLFNPLLDAATPPGQKARPDAPPSKHSKLETSLVTAAGLLFTKGVIDQYCFQAERFTLELENHIARSGVNWKVQGPEVASALIALLFDFGSDNNYLWQIFRANHDKLKGSQPEAQQQQQQPQQQQQQQQQQESSTTITPDPMAKERIHGEFWGHNSLINANAFRQATLPPEHRVNVKFASADEVTSYALPVWSKTISIVAGKLGDRNILPFLHLTLAFLWSLSYVPGALIYVEKYVPWNVLAVSLNSLSRSGVVDAHVESKEFPQQQSGTGRQLPEDFPMRGLVWAPYYFPSDFFEGQVVDEDERSLELPSHAAPRAERCLWLGVRLASLNRYLTYDASTKKYGCTNFASSLSGSASMHTLRVQTTPGAERDLQMADV</sequence>
<evidence type="ECO:0000256" key="1">
    <source>
        <dbReference type="SAM" id="MobiDB-lite"/>
    </source>
</evidence>
<feature type="region of interest" description="Disordered" evidence="1">
    <location>
        <begin position="1"/>
        <end position="192"/>
    </location>
</feature>
<dbReference type="Pfam" id="PF10373">
    <property type="entry name" value="EST1_DNA_bind"/>
    <property type="match status" value="1"/>
</dbReference>
<reference evidence="3 4" key="1">
    <citation type="submission" date="2016-03" db="EMBL/GenBank/DDBJ databases">
        <title>Draft genome sequence of the Fonsecaea monophora CBS 269.37.</title>
        <authorList>
            <person name="Bombassaro A."/>
            <person name="Vinicius W.A."/>
            <person name="De Hoog S."/>
            <person name="Sun J."/>
            <person name="Souza E.M."/>
            <person name="Raittz R.T."/>
            <person name="Costa F."/>
            <person name="Leao A.C."/>
            <person name="Tadra-Sfeir M.Z."/>
            <person name="Baura V."/>
            <person name="Balsanelli E."/>
            <person name="Pedrosa F.O."/>
            <person name="Moreno L.F."/>
            <person name="Steffens M.B."/>
            <person name="Xi L."/>
            <person name="Bocca A.L."/>
            <person name="Felipe M.S."/>
            <person name="Teixeira M."/>
            <person name="Telles Filho F.Q."/>
            <person name="Azevedo C.M."/>
            <person name="Gomes R."/>
            <person name="Vicente V.A."/>
        </authorList>
    </citation>
    <scope>NUCLEOTIDE SEQUENCE [LARGE SCALE GENOMIC DNA]</scope>
    <source>
        <strain evidence="3 4">CBS 269.37</strain>
    </source>
</reference>
<dbReference type="FunFam" id="1.25.40.10:FF:000202">
    <property type="entry name" value="Unplaced genomic scaffold supercont1.7, whole genome shotgun sequence"/>
    <property type="match status" value="1"/>
</dbReference>
<feature type="compositionally biased region" description="Low complexity" evidence="1">
    <location>
        <begin position="535"/>
        <end position="551"/>
    </location>
</feature>
<dbReference type="GO" id="GO:0005697">
    <property type="term" value="C:telomerase holoenzyme complex"/>
    <property type="evidence" value="ECO:0007669"/>
    <property type="project" value="TreeGrafter"/>
</dbReference>
<feature type="domain" description="DNA/RNA-binding" evidence="2">
    <location>
        <begin position="366"/>
        <end position="430"/>
    </location>
</feature>
<feature type="compositionally biased region" description="Basic and acidic residues" evidence="1">
    <location>
        <begin position="1"/>
        <end position="11"/>
    </location>
</feature>
<evidence type="ECO:0000259" key="2">
    <source>
        <dbReference type="Pfam" id="PF10373"/>
    </source>
</evidence>
<dbReference type="InterPro" id="IPR018834">
    <property type="entry name" value="DNA/RNA-bd_Est1-type"/>
</dbReference>
<gene>
    <name evidence="3" type="ORF">AYO21_08453</name>
</gene>
<organism evidence="3 4">
    <name type="scientific">Fonsecaea monophora</name>
    <dbReference type="NCBI Taxonomy" id="254056"/>
    <lineage>
        <taxon>Eukaryota</taxon>
        <taxon>Fungi</taxon>
        <taxon>Dikarya</taxon>
        <taxon>Ascomycota</taxon>
        <taxon>Pezizomycotina</taxon>
        <taxon>Eurotiomycetes</taxon>
        <taxon>Chaetothyriomycetidae</taxon>
        <taxon>Chaetothyriales</taxon>
        <taxon>Herpotrichiellaceae</taxon>
        <taxon>Fonsecaea</taxon>
    </lineage>
</organism>
<protein>
    <recommendedName>
        <fullName evidence="2">DNA/RNA-binding domain-containing protein</fullName>
    </recommendedName>
</protein>
<dbReference type="PANTHER" id="PTHR15696">
    <property type="entry name" value="SMG-7 SUPPRESSOR WITH MORPHOLOGICAL EFFECT ON GENITALIA PROTEIN 7"/>
    <property type="match status" value="1"/>
</dbReference>
<dbReference type="AlphaFoldDB" id="A0A177F0K2"/>
<keyword evidence="4" id="KW-1185">Reference proteome</keyword>
<dbReference type="PANTHER" id="PTHR15696:SF0">
    <property type="entry name" value="TELOMERASE-BINDING PROTEIN EST1A"/>
    <property type="match status" value="1"/>
</dbReference>
<dbReference type="InterPro" id="IPR011990">
    <property type="entry name" value="TPR-like_helical_dom_sf"/>
</dbReference>
<accession>A0A177F0K2</accession>
<evidence type="ECO:0000313" key="4">
    <source>
        <dbReference type="Proteomes" id="UP000077002"/>
    </source>
</evidence>
<comment type="caution">
    <text evidence="3">The sequence shown here is derived from an EMBL/GenBank/DDBJ whole genome shotgun (WGS) entry which is preliminary data.</text>
</comment>
<feature type="region of interest" description="Disordered" evidence="1">
    <location>
        <begin position="527"/>
        <end position="560"/>
    </location>
</feature>
<feature type="compositionally biased region" description="Basic and acidic residues" evidence="1">
    <location>
        <begin position="164"/>
        <end position="174"/>
    </location>
</feature>
<dbReference type="RefSeq" id="XP_022509328.1">
    <property type="nucleotide sequence ID" value="XM_022658397.1"/>
</dbReference>
<dbReference type="GeneID" id="34603597"/>
<dbReference type="SUPFAM" id="SSF48452">
    <property type="entry name" value="TPR-like"/>
    <property type="match status" value="1"/>
</dbReference>
<dbReference type="Proteomes" id="UP000077002">
    <property type="component" value="Unassembled WGS sequence"/>
</dbReference>
<proteinExistence type="predicted"/>
<dbReference type="GO" id="GO:0042162">
    <property type="term" value="F:telomeric DNA binding"/>
    <property type="evidence" value="ECO:0007669"/>
    <property type="project" value="TreeGrafter"/>
</dbReference>
<dbReference type="GO" id="GO:0070034">
    <property type="term" value="F:telomerase RNA binding"/>
    <property type="evidence" value="ECO:0007669"/>
    <property type="project" value="TreeGrafter"/>
</dbReference>
<dbReference type="EMBL" id="LVKK01000073">
    <property type="protein sequence ID" value="OAG37376.1"/>
    <property type="molecule type" value="Genomic_DNA"/>
</dbReference>
<dbReference type="Gene3D" id="1.25.40.10">
    <property type="entry name" value="Tetratricopeptide repeat domain"/>
    <property type="match status" value="1"/>
</dbReference>
<name>A0A177F0K2_9EURO</name>
<dbReference type="GO" id="GO:0000184">
    <property type="term" value="P:nuclear-transcribed mRNA catabolic process, nonsense-mediated decay"/>
    <property type="evidence" value="ECO:0007669"/>
    <property type="project" value="TreeGrafter"/>
</dbReference>
<dbReference type="InterPro" id="IPR045153">
    <property type="entry name" value="Est1/Ebs1-like"/>
</dbReference>